<feature type="binding site" evidence="4">
    <location>
        <position position="144"/>
    </location>
    <ligand>
        <name>(3S)-3-hydroxy-3-methylglutaryl-CoA</name>
        <dbReference type="ChEBI" id="CHEBI:43074"/>
    </ligand>
</feature>
<dbReference type="NCBIfam" id="TIGR01835">
    <property type="entry name" value="HMG-CoA-S_prok"/>
    <property type="match status" value="1"/>
</dbReference>
<dbReference type="PATRIC" id="fig|1123500.6.peg.950"/>
<dbReference type="Proteomes" id="UP000051296">
    <property type="component" value="Unassembled WGS sequence"/>
</dbReference>
<evidence type="ECO:0000256" key="2">
    <source>
        <dbReference type="ARBA" id="ARBA00022679"/>
    </source>
</evidence>
<evidence type="ECO:0000259" key="6">
    <source>
        <dbReference type="Pfam" id="PF08540"/>
    </source>
</evidence>
<feature type="active site" description="Proton donor/acceptor" evidence="3">
    <location>
        <position position="80"/>
    </location>
</feature>
<dbReference type="PANTHER" id="PTHR43323:SF2">
    <property type="entry name" value="HYDROXYMETHYLGLUTARYL-COA SYNTHASE"/>
    <property type="match status" value="1"/>
</dbReference>
<evidence type="ECO:0000259" key="5">
    <source>
        <dbReference type="Pfam" id="PF01154"/>
    </source>
</evidence>
<dbReference type="CDD" id="cd00827">
    <property type="entry name" value="init_cond_enzymes"/>
    <property type="match status" value="1"/>
</dbReference>
<dbReference type="EMBL" id="JQAX01000003">
    <property type="protein sequence ID" value="KRN31690.1"/>
    <property type="molecule type" value="Genomic_DNA"/>
</dbReference>
<sequence>MMTVGIEKMRFATSNLYLDMTDLAHARGEDPNKYLLGIGQTEQAVVPPSQDAVTLAANAAEQLLTKQERAEIAEIIVATESGVDHSKSVAIYVQRLLELNRYARAIELKQACYSGTFGLMQARDYVSLHPDKKVLVIATDIARYGLNTSGEVTQGAGAVAMLVSANPQIAVINDDSQFMTADIMDFWRPVDHDKALVDGKYSANVYRDFFKEVWQRYQDTTGLTLTDFDAMVFHLPFTKMGLKALRDVLPETDEAHAASLLAAFEASRVYSKRVGNLYTGSLYLSLLSLLANDTQLRGGQRIGMFSYGSGAEGEFFSLTLAPTFKAGLDVLGMEKLLDQRQQLSVPAYEELFEGALWGSADQKAQSKQDPAHFVLTGVQNQQRQYRRQTRD</sequence>
<feature type="binding site" evidence="4">
    <location>
        <position position="30"/>
    </location>
    <ligand>
        <name>(3S)-3-hydroxy-3-methylglutaryl-CoA</name>
        <dbReference type="ChEBI" id="CHEBI:43074"/>
    </ligand>
</feature>
<dbReference type="InterPro" id="IPR011554">
    <property type="entry name" value="HMG_CoA_synthase_prok"/>
</dbReference>
<feature type="active site" description="Proton donor/acceptor" evidence="3">
    <location>
        <position position="234"/>
    </location>
</feature>
<dbReference type="SUPFAM" id="SSF53901">
    <property type="entry name" value="Thiolase-like"/>
    <property type="match status" value="2"/>
</dbReference>
<gene>
    <name evidence="7" type="ORF">IV68_GL000944</name>
</gene>
<evidence type="ECO:0000256" key="1">
    <source>
        <dbReference type="ARBA" id="ARBA00007061"/>
    </source>
</evidence>
<dbReference type="InterPro" id="IPR016039">
    <property type="entry name" value="Thiolase-like"/>
</dbReference>
<evidence type="ECO:0000313" key="8">
    <source>
        <dbReference type="Proteomes" id="UP000051296"/>
    </source>
</evidence>
<protein>
    <submittedName>
        <fullName evidence="7">Hydroxymethylglutaryl-CoA synthase</fullName>
    </submittedName>
</protein>
<comment type="caution">
    <text evidence="7">The sequence shown here is derived from an EMBL/GenBank/DDBJ whole genome shotgun (WGS) entry which is preliminary data.</text>
</comment>
<dbReference type="AlphaFoldDB" id="A0A0R2G2W8"/>
<feature type="domain" description="Hydroxymethylglutaryl-coenzyme A synthase N-terminal" evidence="5">
    <location>
        <begin position="4"/>
        <end position="165"/>
    </location>
</feature>
<reference evidence="7 8" key="1">
    <citation type="journal article" date="2015" name="Genome Announc.">
        <title>Expanding the biotechnology potential of lactobacilli through comparative genomics of 213 strains and associated genera.</title>
        <authorList>
            <person name="Sun Z."/>
            <person name="Harris H.M."/>
            <person name="McCann A."/>
            <person name="Guo C."/>
            <person name="Argimon S."/>
            <person name="Zhang W."/>
            <person name="Yang X."/>
            <person name="Jeffery I.B."/>
            <person name="Cooney J.C."/>
            <person name="Kagawa T.F."/>
            <person name="Liu W."/>
            <person name="Song Y."/>
            <person name="Salvetti E."/>
            <person name="Wrobel A."/>
            <person name="Rasinkangas P."/>
            <person name="Parkhill J."/>
            <person name="Rea M.C."/>
            <person name="O'Sullivan O."/>
            <person name="Ritari J."/>
            <person name="Douillard F.P."/>
            <person name="Paul Ross R."/>
            <person name="Yang R."/>
            <person name="Briner A.E."/>
            <person name="Felis G.E."/>
            <person name="de Vos W.M."/>
            <person name="Barrangou R."/>
            <person name="Klaenhammer T.R."/>
            <person name="Caufield P.W."/>
            <person name="Cui Y."/>
            <person name="Zhang H."/>
            <person name="O'Toole P.W."/>
        </authorList>
    </citation>
    <scope>NUCLEOTIDE SEQUENCE [LARGE SCALE GENOMIC DNA]</scope>
    <source>
        <strain evidence="7 8">DSM 20190</strain>
    </source>
</reference>
<accession>A0A0R2G2W8</accession>
<proteinExistence type="inferred from homology"/>
<dbReference type="eggNOG" id="COG3425">
    <property type="taxonomic scope" value="Bacteria"/>
</dbReference>
<name>A0A0R2G2W8_9LACO</name>
<evidence type="ECO:0000313" key="7">
    <source>
        <dbReference type="EMBL" id="KRN31690.1"/>
    </source>
</evidence>
<keyword evidence="8" id="KW-1185">Reference proteome</keyword>
<dbReference type="InterPro" id="IPR013746">
    <property type="entry name" value="HMG_CoA_synt_C_dom"/>
</dbReference>
<feature type="domain" description="Hydroxymethylglutaryl-coenzyme A synthase C-terminal" evidence="6">
    <location>
        <begin position="265"/>
        <end position="353"/>
    </location>
</feature>
<comment type="similarity">
    <text evidence="1">Belongs to the thiolase-like superfamily. HMG-CoA synthase family.</text>
</comment>
<feature type="active site" description="Acyl-thioester intermediate" evidence="3">
    <location>
        <position position="112"/>
    </location>
</feature>
<feature type="binding site" evidence="4">
    <location>
        <position position="276"/>
    </location>
    <ligand>
        <name>(3S)-3-hydroxy-3-methylglutaryl-CoA</name>
        <dbReference type="ChEBI" id="CHEBI:43074"/>
    </ligand>
</feature>
<evidence type="ECO:0000256" key="3">
    <source>
        <dbReference type="PIRSR" id="PIRSR611554-1"/>
    </source>
</evidence>
<dbReference type="STRING" id="1123500.GCA_000420365_01055"/>
<dbReference type="InterPro" id="IPR013528">
    <property type="entry name" value="HMG_CoA_synth_N"/>
</dbReference>
<dbReference type="Pfam" id="PF01154">
    <property type="entry name" value="HMG_CoA_synt_N"/>
    <property type="match status" value="1"/>
</dbReference>
<evidence type="ECO:0000256" key="4">
    <source>
        <dbReference type="PIRSR" id="PIRSR611554-2"/>
    </source>
</evidence>
<keyword evidence="2" id="KW-0808">Transferase</keyword>
<dbReference type="Gene3D" id="3.40.47.10">
    <property type="match status" value="2"/>
</dbReference>
<dbReference type="InParanoid" id="A0A0R2G2W8"/>
<dbReference type="FunCoup" id="A0A0R2G2W8">
    <property type="interactions" value="103"/>
</dbReference>
<feature type="binding site" evidence="4">
    <location>
        <position position="243"/>
    </location>
    <ligand>
        <name>(3S)-3-hydroxy-3-methylglutaryl-CoA</name>
        <dbReference type="ChEBI" id="CHEBI:43074"/>
    </ligand>
</feature>
<dbReference type="GO" id="GO:0006084">
    <property type="term" value="P:acetyl-CoA metabolic process"/>
    <property type="evidence" value="ECO:0007669"/>
    <property type="project" value="InterPro"/>
</dbReference>
<dbReference type="PANTHER" id="PTHR43323">
    <property type="entry name" value="3-HYDROXY-3-METHYLGLUTARYL COENZYME A SYNTHASE"/>
    <property type="match status" value="1"/>
</dbReference>
<organism evidence="7 8">
    <name type="scientific">Weissella halotolerans DSM 20190</name>
    <dbReference type="NCBI Taxonomy" id="1123500"/>
    <lineage>
        <taxon>Bacteria</taxon>
        <taxon>Bacillati</taxon>
        <taxon>Bacillota</taxon>
        <taxon>Bacilli</taxon>
        <taxon>Lactobacillales</taxon>
        <taxon>Lactobacillaceae</taxon>
        <taxon>Weissella</taxon>
    </lineage>
</organism>
<dbReference type="GO" id="GO:0004421">
    <property type="term" value="F:hydroxymethylglutaryl-CoA synthase activity"/>
    <property type="evidence" value="ECO:0007669"/>
    <property type="project" value="InterPro"/>
</dbReference>
<dbReference type="Pfam" id="PF08540">
    <property type="entry name" value="HMG_CoA_synt_C"/>
    <property type="match status" value="1"/>
</dbReference>